<feature type="compositionally biased region" description="Low complexity" evidence="1">
    <location>
        <begin position="37"/>
        <end position="50"/>
    </location>
</feature>
<reference evidence="2" key="1">
    <citation type="submission" date="2020-08" db="EMBL/GenBank/DDBJ databases">
        <title>Multicomponent nature underlies the extraordinary mechanical properties of spider dragline silk.</title>
        <authorList>
            <person name="Kono N."/>
            <person name="Nakamura H."/>
            <person name="Mori M."/>
            <person name="Yoshida Y."/>
            <person name="Ohtoshi R."/>
            <person name="Malay A.D."/>
            <person name="Moran D.A.P."/>
            <person name="Tomita M."/>
            <person name="Numata K."/>
            <person name="Arakawa K."/>
        </authorList>
    </citation>
    <scope>NUCLEOTIDE SEQUENCE</scope>
</reference>
<feature type="region of interest" description="Disordered" evidence="1">
    <location>
        <begin position="1"/>
        <end position="69"/>
    </location>
</feature>
<dbReference type="EMBL" id="BMAW01112407">
    <property type="protein sequence ID" value="GFT52276.1"/>
    <property type="molecule type" value="Genomic_DNA"/>
</dbReference>
<evidence type="ECO:0000313" key="3">
    <source>
        <dbReference type="Proteomes" id="UP000887013"/>
    </source>
</evidence>
<dbReference type="Proteomes" id="UP000887013">
    <property type="component" value="Unassembled WGS sequence"/>
</dbReference>
<dbReference type="AlphaFoldDB" id="A0A8X6TUR1"/>
<gene>
    <name evidence="2" type="primary">NCL1_35567</name>
    <name evidence="2" type="ORF">NPIL_428431</name>
</gene>
<keyword evidence="3" id="KW-1185">Reference proteome</keyword>
<protein>
    <submittedName>
        <fullName evidence="2">Uncharacterized protein</fullName>
    </submittedName>
</protein>
<proteinExistence type="predicted"/>
<dbReference type="Gene3D" id="2.10.70.10">
    <property type="entry name" value="Complement Module, domain 1"/>
    <property type="match status" value="1"/>
</dbReference>
<comment type="caution">
    <text evidence="2">The sequence shown here is derived from an EMBL/GenBank/DDBJ whole genome shotgun (WGS) entry which is preliminary data.</text>
</comment>
<evidence type="ECO:0000313" key="2">
    <source>
        <dbReference type="EMBL" id="GFT52276.1"/>
    </source>
</evidence>
<accession>A0A8X6TUR1</accession>
<organism evidence="2 3">
    <name type="scientific">Nephila pilipes</name>
    <name type="common">Giant wood spider</name>
    <name type="synonym">Nephila maculata</name>
    <dbReference type="NCBI Taxonomy" id="299642"/>
    <lineage>
        <taxon>Eukaryota</taxon>
        <taxon>Metazoa</taxon>
        <taxon>Ecdysozoa</taxon>
        <taxon>Arthropoda</taxon>
        <taxon>Chelicerata</taxon>
        <taxon>Arachnida</taxon>
        <taxon>Araneae</taxon>
        <taxon>Araneomorphae</taxon>
        <taxon>Entelegynae</taxon>
        <taxon>Araneoidea</taxon>
        <taxon>Nephilidae</taxon>
        <taxon>Nephila</taxon>
    </lineage>
</organism>
<name>A0A8X6TUR1_NEPPI</name>
<sequence>MNSSGTFYKEKDQSTSVEPSTEKPKVSAPSIKTSTNRSQTTRLRSVLRTSRIPKSRPTQKPYLPATSSNKSCTCRYFSHDEHLVAYVGTKRLLPMSEIDNNFKVKFFCEPFGYLELMGPSEITCQDCQWNSTIYPKCASPKTGETMQ</sequence>
<evidence type="ECO:0000256" key="1">
    <source>
        <dbReference type="SAM" id="MobiDB-lite"/>
    </source>
</evidence>